<name>A0ABN9QCH3_9DINO</name>
<keyword evidence="1" id="KW-0732">Signal</keyword>
<keyword evidence="3" id="KW-1185">Reference proteome</keyword>
<evidence type="ECO:0000313" key="3">
    <source>
        <dbReference type="Proteomes" id="UP001189429"/>
    </source>
</evidence>
<feature type="signal peptide" evidence="1">
    <location>
        <begin position="1"/>
        <end position="17"/>
    </location>
</feature>
<evidence type="ECO:0000256" key="1">
    <source>
        <dbReference type="SAM" id="SignalP"/>
    </source>
</evidence>
<dbReference type="Proteomes" id="UP001189429">
    <property type="component" value="Unassembled WGS sequence"/>
</dbReference>
<evidence type="ECO:0000313" key="2">
    <source>
        <dbReference type="EMBL" id="CAK0802247.1"/>
    </source>
</evidence>
<protein>
    <submittedName>
        <fullName evidence="2">Uncharacterized protein</fullName>
    </submittedName>
</protein>
<sequence>MSGRLALSLALLGLASGGRPSASKESISMRLLKDGKLVLEHDEAPHGRQHRGVPRLGAQEGVPAALAEPAAAAPASAPERGVAILERAAAPEVPGQDSFLEYLHESLSPTALDEVLRIATQLQAKQATSLAETGMAGQVLTTKPDPNMPTQNIQSKPKGFSENLWGLYQKAFSILKPLRGGHLNVVATFAAMGLGPENCILKLAYILTSMKTRTTTRTSLRLAALTSPSVWVALRHN</sequence>
<accession>A0ABN9QCH3</accession>
<reference evidence="2" key="1">
    <citation type="submission" date="2023-10" db="EMBL/GenBank/DDBJ databases">
        <authorList>
            <person name="Chen Y."/>
            <person name="Shah S."/>
            <person name="Dougan E. K."/>
            <person name="Thang M."/>
            <person name="Chan C."/>
        </authorList>
    </citation>
    <scope>NUCLEOTIDE SEQUENCE [LARGE SCALE GENOMIC DNA]</scope>
</reference>
<dbReference type="EMBL" id="CAUYUJ010002758">
    <property type="protein sequence ID" value="CAK0802247.1"/>
    <property type="molecule type" value="Genomic_DNA"/>
</dbReference>
<gene>
    <name evidence="2" type="ORF">PCOR1329_LOCUS9815</name>
</gene>
<proteinExistence type="predicted"/>
<organism evidence="2 3">
    <name type="scientific">Prorocentrum cordatum</name>
    <dbReference type="NCBI Taxonomy" id="2364126"/>
    <lineage>
        <taxon>Eukaryota</taxon>
        <taxon>Sar</taxon>
        <taxon>Alveolata</taxon>
        <taxon>Dinophyceae</taxon>
        <taxon>Prorocentrales</taxon>
        <taxon>Prorocentraceae</taxon>
        <taxon>Prorocentrum</taxon>
    </lineage>
</organism>
<comment type="caution">
    <text evidence="2">The sequence shown here is derived from an EMBL/GenBank/DDBJ whole genome shotgun (WGS) entry which is preliminary data.</text>
</comment>
<feature type="chain" id="PRO_5046611720" evidence="1">
    <location>
        <begin position="18"/>
        <end position="237"/>
    </location>
</feature>